<reference evidence="2" key="1">
    <citation type="journal article" date="2022" name="bioRxiv">
        <title>Sequencing and chromosome-scale assembly of the giantPleurodeles waltlgenome.</title>
        <authorList>
            <person name="Brown T."/>
            <person name="Elewa A."/>
            <person name="Iarovenko S."/>
            <person name="Subramanian E."/>
            <person name="Araus A.J."/>
            <person name="Petzold A."/>
            <person name="Susuki M."/>
            <person name="Suzuki K.-i.T."/>
            <person name="Hayashi T."/>
            <person name="Toyoda A."/>
            <person name="Oliveira C."/>
            <person name="Osipova E."/>
            <person name="Leigh N.D."/>
            <person name="Simon A."/>
            <person name="Yun M.H."/>
        </authorList>
    </citation>
    <scope>NUCLEOTIDE SEQUENCE</scope>
    <source>
        <strain evidence="2">20211129_DDA</strain>
        <tissue evidence="2">Liver</tissue>
    </source>
</reference>
<protein>
    <submittedName>
        <fullName evidence="2">Uncharacterized protein</fullName>
    </submittedName>
</protein>
<feature type="compositionally biased region" description="Basic and acidic residues" evidence="1">
    <location>
        <begin position="13"/>
        <end position="28"/>
    </location>
</feature>
<feature type="compositionally biased region" description="Basic and acidic residues" evidence="1">
    <location>
        <begin position="55"/>
        <end position="83"/>
    </location>
</feature>
<evidence type="ECO:0000256" key="1">
    <source>
        <dbReference type="SAM" id="MobiDB-lite"/>
    </source>
</evidence>
<comment type="caution">
    <text evidence="2">The sequence shown here is derived from an EMBL/GenBank/DDBJ whole genome shotgun (WGS) entry which is preliminary data.</text>
</comment>
<name>A0AAV7QH20_PLEWA</name>
<evidence type="ECO:0000313" key="2">
    <source>
        <dbReference type="EMBL" id="KAJ1139709.1"/>
    </source>
</evidence>
<dbReference type="EMBL" id="JANPWB010000010">
    <property type="protein sequence ID" value="KAJ1139709.1"/>
    <property type="molecule type" value="Genomic_DNA"/>
</dbReference>
<accession>A0AAV7QH20</accession>
<sequence length="83" mass="9674">MCRKHPLLVGRWDTGEQRKKYRPEEQPRHQLGQSRLYEEHEGLLKSDDADAVEGAEAHCEPKAGEDGEEQQHINDRKDLIREV</sequence>
<proteinExistence type="predicted"/>
<dbReference type="AlphaFoldDB" id="A0AAV7QH20"/>
<organism evidence="2 3">
    <name type="scientific">Pleurodeles waltl</name>
    <name type="common">Iberian ribbed newt</name>
    <dbReference type="NCBI Taxonomy" id="8319"/>
    <lineage>
        <taxon>Eukaryota</taxon>
        <taxon>Metazoa</taxon>
        <taxon>Chordata</taxon>
        <taxon>Craniata</taxon>
        <taxon>Vertebrata</taxon>
        <taxon>Euteleostomi</taxon>
        <taxon>Amphibia</taxon>
        <taxon>Batrachia</taxon>
        <taxon>Caudata</taxon>
        <taxon>Salamandroidea</taxon>
        <taxon>Salamandridae</taxon>
        <taxon>Pleurodelinae</taxon>
        <taxon>Pleurodeles</taxon>
    </lineage>
</organism>
<feature type="compositionally biased region" description="Basic and acidic residues" evidence="1">
    <location>
        <begin position="36"/>
        <end position="48"/>
    </location>
</feature>
<keyword evidence="3" id="KW-1185">Reference proteome</keyword>
<evidence type="ECO:0000313" key="3">
    <source>
        <dbReference type="Proteomes" id="UP001066276"/>
    </source>
</evidence>
<dbReference type="Proteomes" id="UP001066276">
    <property type="component" value="Chromosome 6"/>
</dbReference>
<gene>
    <name evidence="2" type="ORF">NDU88_006076</name>
</gene>
<feature type="region of interest" description="Disordered" evidence="1">
    <location>
        <begin position="1"/>
        <end position="83"/>
    </location>
</feature>